<gene>
    <name evidence="1" type="ORF">AVDCRST_MAG93-6929</name>
</gene>
<evidence type="ECO:0000313" key="1">
    <source>
        <dbReference type="EMBL" id="CAA9346892.1"/>
    </source>
</evidence>
<reference evidence="1" key="1">
    <citation type="submission" date="2020-02" db="EMBL/GenBank/DDBJ databases">
        <authorList>
            <person name="Meier V. D."/>
        </authorList>
    </citation>
    <scope>NUCLEOTIDE SEQUENCE</scope>
    <source>
        <strain evidence="1">AVDCRST_MAG93</strain>
    </source>
</reference>
<feature type="non-terminal residue" evidence="1">
    <location>
        <position position="47"/>
    </location>
</feature>
<proteinExistence type="predicted"/>
<dbReference type="EMBL" id="CADCTR010002333">
    <property type="protein sequence ID" value="CAA9346892.1"/>
    <property type="molecule type" value="Genomic_DNA"/>
</dbReference>
<protein>
    <submittedName>
        <fullName evidence="1">Uncharacterized protein</fullName>
    </submittedName>
</protein>
<dbReference type="AlphaFoldDB" id="A0A6J4M0X5"/>
<organism evidence="1">
    <name type="scientific">uncultured Chloroflexia bacterium</name>
    <dbReference type="NCBI Taxonomy" id="1672391"/>
    <lineage>
        <taxon>Bacteria</taxon>
        <taxon>Bacillati</taxon>
        <taxon>Chloroflexota</taxon>
        <taxon>Chloroflexia</taxon>
        <taxon>environmental samples</taxon>
    </lineage>
</organism>
<sequence length="47" mass="4666">EVHQAGPVSGSPGVDPTAGRTCAGLWACLPALLVRQIHCGVRGATGV</sequence>
<accession>A0A6J4M0X5</accession>
<name>A0A6J4M0X5_9CHLR</name>
<feature type="non-terminal residue" evidence="1">
    <location>
        <position position="1"/>
    </location>
</feature>